<dbReference type="Proteomes" id="UP000054823">
    <property type="component" value="Unassembled WGS sequence"/>
</dbReference>
<sequence length="328" mass="37227">MHKAYVGFSAPVGYDYEYPAEKTAQDTRSSPNPILVGVTGLLILFDEIWFPCRSICPQSMRSLDYVKFVNEEFDSLHLDDKQVAPLLEEMPQHIPLKELHPEGYSRFMELHYGSGRPDNHTHALSVFGATLGGDPSPRNLIRDMLLLDMISEDLTPVFNGLTRKIPYPDEFLWQKRDDEDHSLRIADRALTIAGLYDLTGHAGPYHPVFEELREHEFIQSFRKWIRGEASSLHNRSIDDVVAEIEETTTEFGHRARRTSIGKDGLKDVTVTFTKDLVLSAIPGASAVEKALGISKQRRQAEKHKMNTFVAEGQAALWREKVSVTPYFD</sequence>
<dbReference type="EMBL" id="CYPW01000001">
    <property type="protein sequence ID" value="CUH50695.1"/>
    <property type="molecule type" value="Genomic_DNA"/>
</dbReference>
<name>A0A0P1F6R7_9RHOB</name>
<organism evidence="1 2">
    <name type="scientific">Shimia marina</name>
    <dbReference type="NCBI Taxonomy" id="321267"/>
    <lineage>
        <taxon>Bacteria</taxon>
        <taxon>Pseudomonadati</taxon>
        <taxon>Pseudomonadota</taxon>
        <taxon>Alphaproteobacteria</taxon>
        <taxon>Rhodobacterales</taxon>
        <taxon>Roseobacteraceae</taxon>
    </lineage>
</organism>
<accession>A0A0P1F6R7</accession>
<dbReference type="RefSeq" id="WP_058238081.1">
    <property type="nucleotide sequence ID" value="NZ_CYPW01000001.1"/>
</dbReference>
<proteinExistence type="predicted"/>
<reference evidence="1 2" key="1">
    <citation type="submission" date="2015-09" db="EMBL/GenBank/DDBJ databases">
        <authorList>
            <consortium name="Swine Surveillance"/>
        </authorList>
    </citation>
    <scope>NUCLEOTIDE SEQUENCE [LARGE SCALE GENOMIC DNA]</scope>
    <source>
        <strain evidence="1 2">CECT 7688</strain>
    </source>
</reference>
<evidence type="ECO:0000313" key="1">
    <source>
        <dbReference type="EMBL" id="CUH50695.1"/>
    </source>
</evidence>
<dbReference type="OrthoDB" id="1524171at2"/>
<gene>
    <name evidence="1" type="ORF">SHM7688_00122</name>
</gene>
<keyword evidence="2" id="KW-1185">Reference proteome</keyword>
<protein>
    <submittedName>
        <fullName evidence="1">Uncharacterized protein</fullName>
    </submittedName>
</protein>
<dbReference type="AlphaFoldDB" id="A0A0P1F6R7"/>
<evidence type="ECO:0000313" key="2">
    <source>
        <dbReference type="Proteomes" id="UP000054823"/>
    </source>
</evidence>